<evidence type="ECO:0000256" key="1">
    <source>
        <dbReference type="ARBA" id="ARBA00022452"/>
    </source>
</evidence>
<dbReference type="PANTHER" id="PTHR34597">
    <property type="entry name" value="SLR1661 PROTEIN"/>
    <property type="match status" value="1"/>
</dbReference>
<dbReference type="Pfam" id="PF03865">
    <property type="entry name" value="ShlB"/>
    <property type="match status" value="1"/>
</dbReference>
<dbReference type="Gene3D" id="2.40.160.50">
    <property type="entry name" value="membrane protein fhac: a member of the omp85/tpsb transporter family"/>
    <property type="match status" value="1"/>
</dbReference>
<dbReference type="InterPro" id="IPR005565">
    <property type="entry name" value="Hemolysn_activator_HlyB_C"/>
</dbReference>
<dbReference type="HOGENOM" id="CLU_021521_2_2_6"/>
<evidence type="ECO:0000259" key="5">
    <source>
        <dbReference type="Pfam" id="PF03865"/>
    </source>
</evidence>
<dbReference type="RefSeq" id="WP_007017633.1">
    <property type="nucleotide sequence ID" value="NZ_CH724114.1"/>
</dbReference>
<organism evidence="7 8">
    <name type="scientific">Bermanella marisrubri</name>
    <dbReference type="NCBI Taxonomy" id="207949"/>
    <lineage>
        <taxon>Bacteria</taxon>
        <taxon>Pseudomonadati</taxon>
        <taxon>Pseudomonadota</taxon>
        <taxon>Gammaproteobacteria</taxon>
        <taxon>Oceanospirillales</taxon>
        <taxon>Oceanospirillaceae</taxon>
        <taxon>Bermanella</taxon>
    </lineage>
</organism>
<sequence>MKYWYQSKSFYLLVIPFVALFSSTSYSDSIDHYFQSNDSTLFEKKDIQSSNRQGDNPIVTIQNFSIDKLLEQKPDSIDADFILEIIEKHQKDNNKRYTIDRLTLLSDDITNYYRSKGFILAKVFFPKQAIKDNTLSFDIVYGRLEKVSTFNQEHYSDTRLARPFKEILGQPITVASLESSLIELNQYPGVSVKSRFREGNEIGNTQIDIFVQEEKISDFNFRFDNYGSDYTGSMRATFTGELYNLADQADRLMLNLLATIDPTNSVYWGLSYRLRWSPYFDTPWLKSFFRHGFFTEVGYQESQYDVGGDFEKANIRGEAESTYFRITKPIYLHNDFQLKTGLTLSKKVATSYQNERPQIEDKLSIITWSLNTQWNDYWSSPAVNGIQFEYHQGLPGVAGAYENDDSNISRRGINNRFAPMDFTKLNALFLRNQQIGPYQLLGKVRWQYTDDLLISSELSNVGGAHAVRGYKSSDFSGDQSLIYTLEVSGKANATKFSLPISNLKLAAFIDHGKGVRLEPNLDTESEVEMTSIGGYAQFLKEGKFSSKIEVAIPLKDAGESSSNEFEILFNFDRGF</sequence>
<comment type="caution">
    <text evidence="7">The sequence shown here is derived from an EMBL/GenBank/DDBJ whole genome shotgun (WGS) entry which is preliminary data.</text>
</comment>
<evidence type="ECO:0000313" key="7">
    <source>
        <dbReference type="EMBL" id="EAT13249.1"/>
    </source>
</evidence>
<reference evidence="7 8" key="1">
    <citation type="submission" date="2006-03" db="EMBL/GenBank/DDBJ databases">
        <authorList>
            <person name="Pinhassi J."/>
            <person name="Pedros-Alio C."/>
            <person name="Ferriera S."/>
            <person name="Johnson J."/>
            <person name="Kravitz S."/>
            <person name="Halpern A."/>
            <person name="Remington K."/>
            <person name="Beeson K."/>
            <person name="Tran B."/>
            <person name="Rogers Y.-H."/>
            <person name="Friedman R."/>
            <person name="Venter J.C."/>
        </authorList>
    </citation>
    <scope>NUCLEOTIDE SEQUENCE [LARGE SCALE GENOMIC DNA]</scope>
    <source>
        <strain evidence="7 8">RED65</strain>
    </source>
</reference>
<dbReference type="GO" id="GO:0098046">
    <property type="term" value="C:type V protein secretion system complex"/>
    <property type="evidence" value="ECO:0007669"/>
    <property type="project" value="TreeGrafter"/>
</dbReference>
<keyword evidence="3" id="KW-0998">Cell outer membrane</keyword>
<feature type="domain" description="Haemolysin activator HlyB C-terminal" evidence="5">
    <location>
        <begin position="203"/>
        <end position="519"/>
    </location>
</feature>
<keyword evidence="8" id="KW-1185">Reference proteome</keyword>
<protein>
    <submittedName>
        <fullName evidence="7">Hemolysin activator protein, HlyB family, putative</fullName>
    </submittedName>
</protein>
<evidence type="ECO:0000313" key="8">
    <source>
        <dbReference type="Proteomes" id="UP000004263"/>
    </source>
</evidence>
<evidence type="ECO:0000256" key="3">
    <source>
        <dbReference type="ARBA" id="ARBA00023237"/>
    </source>
</evidence>
<keyword evidence="1" id="KW-1134">Transmembrane beta strand</keyword>
<dbReference type="STRING" id="207949.RED65_00775"/>
<keyword evidence="1" id="KW-0472">Membrane</keyword>
<dbReference type="Pfam" id="PF08479">
    <property type="entry name" value="POTRA_2"/>
    <property type="match status" value="1"/>
</dbReference>
<keyword evidence="4" id="KW-0732">Signal</keyword>
<keyword evidence="2" id="KW-0812">Transmembrane</keyword>
<dbReference type="AlphaFoldDB" id="Q1N529"/>
<feature type="chain" id="PRO_5004194865" evidence="4">
    <location>
        <begin position="28"/>
        <end position="575"/>
    </location>
</feature>
<feature type="domain" description="Polypeptide-transport-associated ShlB-type" evidence="6">
    <location>
        <begin position="91"/>
        <end position="142"/>
    </location>
</feature>
<evidence type="ECO:0000256" key="2">
    <source>
        <dbReference type="ARBA" id="ARBA00022692"/>
    </source>
</evidence>
<dbReference type="EMBL" id="AAQH01000002">
    <property type="protein sequence ID" value="EAT13249.1"/>
    <property type="molecule type" value="Genomic_DNA"/>
</dbReference>
<dbReference type="InterPro" id="IPR051544">
    <property type="entry name" value="TPS_OM_transporter"/>
</dbReference>
<dbReference type="Gene3D" id="3.10.20.310">
    <property type="entry name" value="membrane protein fhac"/>
    <property type="match status" value="1"/>
</dbReference>
<evidence type="ECO:0000256" key="4">
    <source>
        <dbReference type="SAM" id="SignalP"/>
    </source>
</evidence>
<dbReference type="GO" id="GO:0046819">
    <property type="term" value="P:protein secretion by the type V secretion system"/>
    <property type="evidence" value="ECO:0007669"/>
    <property type="project" value="TreeGrafter"/>
</dbReference>
<evidence type="ECO:0000259" key="6">
    <source>
        <dbReference type="Pfam" id="PF08479"/>
    </source>
</evidence>
<gene>
    <name evidence="7" type="ORF">RED65_00775</name>
</gene>
<dbReference type="PANTHER" id="PTHR34597:SF6">
    <property type="entry name" value="BLR6126 PROTEIN"/>
    <property type="match status" value="1"/>
</dbReference>
<name>Q1N529_9GAMM</name>
<dbReference type="GO" id="GO:0008320">
    <property type="term" value="F:protein transmembrane transporter activity"/>
    <property type="evidence" value="ECO:0007669"/>
    <property type="project" value="TreeGrafter"/>
</dbReference>
<dbReference type="Proteomes" id="UP000004263">
    <property type="component" value="Unassembled WGS sequence"/>
</dbReference>
<feature type="signal peptide" evidence="4">
    <location>
        <begin position="1"/>
        <end position="27"/>
    </location>
</feature>
<proteinExistence type="predicted"/>
<accession>Q1N529</accession>
<dbReference type="InterPro" id="IPR013686">
    <property type="entry name" value="Polypept-transport_assoc_ShlB"/>
</dbReference>